<dbReference type="SMART" id="SM00418">
    <property type="entry name" value="HTH_ARSR"/>
    <property type="match status" value="1"/>
</dbReference>
<keyword evidence="3" id="KW-1185">Reference proteome</keyword>
<gene>
    <name evidence="2" type="ORF">C7402_12432</name>
</gene>
<accession>A0ABX5KAW8</accession>
<protein>
    <submittedName>
        <fullName evidence="2">ArsR family transcriptional regulator</fullName>
    </submittedName>
</protein>
<comment type="caution">
    <text evidence="2">The sequence shown here is derived from an EMBL/GenBank/DDBJ whole genome shotgun (WGS) entry which is preliminary data.</text>
</comment>
<reference evidence="2 3" key="1">
    <citation type="submission" date="2018-05" db="EMBL/GenBank/DDBJ databases">
        <title>Genomic Encyclopedia of Type Strains, Phase IV (KMG-V): Genome sequencing to study the core and pangenomes of soil and plant-associated prokaryotes.</title>
        <authorList>
            <person name="Whitman W."/>
        </authorList>
    </citation>
    <scope>NUCLEOTIDE SEQUENCE [LARGE SCALE GENOMIC DNA]</scope>
    <source>
        <strain evidence="2 3">SCZa-39</strain>
    </source>
</reference>
<dbReference type="InterPro" id="IPR052543">
    <property type="entry name" value="HTH_Metal-responsive_Reg"/>
</dbReference>
<dbReference type="PANTHER" id="PTHR39168:SF1">
    <property type="entry name" value="TRANSCRIPTIONAL REGULATORY PROTEIN"/>
    <property type="match status" value="1"/>
</dbReference>
<dbReference type="PRINTS" id="PR00778">
    <property type="entry name" value="HTHARSR"/>
</dbReference>
<dbReference type="RefSeq" id="WP_341869267.1">
    <property type="nucleotide sequence ID" value="NZ_QEOB01000024.1"/>
</dbReference>
<name>A0ABX5KAW8_9BURK</name>
<dbReference type="InterPro" id="IPR001845">
    <property type="entry name" value="HTH_ArsR_DNA-bd_dom"/>
</dbReference>
<dbReference type="InterPro" id="IPR011991">
    <property type="entry name" value="ArsR-like_HTH"/>
</dbReference>
<evidence type="ECO:0000259" key="1">
    <source>
        <dbReference type="PROSITE" id="PS50987"/>
    </source>
</evidence>
<sequence length="250" mass="26574">MNGMNEQPRVSATAFLIADPARAAMLMALADGRALPAGELAYAAGVTAQTASSHLAKLLDGGLLAVEKEGRHRYYRLADAQVAALLESLATVGARAPVRRKPLGREAQQLRFARCCYDHLAGKVGVAITGCLTHAGLITAEADKRFAVTPAGIEWFGELGLDVAALKPGRHGIARQCLDWTEREHHLAGPLGVAFLELLCERGWMRRAPASRAVQVTPRGWLDLRKRLGLTPESLAPGATAGTSVNASND</sequence>
<dbReference type="Pfam" id="PF12840">
    <property type="entry name" value="HTH_20"/>
    <property type="match status" value="1"/>
</dbReference>
<evidence type="ECO:0000313" key="3">
    <source>
        <dbReference type="Proteomes" id="UP000245712"/>
    </source>
</evidence>
<dbReference type="SUPFAM" id="SSF46785">
    <property type="entry name" value="Winged helix' DNA-binding domain"/>
    <property type="match status" value="1"/>
</dbReference>
<dbReference type="Gene3D" id="1.10.10.10">
    <property type="entry name" value="Winged helix-like DNA-binding domain superfamily/Winged helix DNA-binding domain"/>
    <property type="match status" value="1"/>
</dbReference>
<organism evidence="2 3">
    <name type="scientific">Paraburkholderia unamae</name>
    <dbReference type="NCBI Taxonomy" id="219649"/>
    <lineage>
        <taxon>Bacteria</taxon>
        <taxon>Pseudomonadati</taxon>
        <taxon>Pseudomonadota</taxon>
        <taxon>Betaproteobacteria</taxon>
        <taxon>Burkholderiales</taxon>
        <taxon>Burkholderiaceae</taxon>
        <taxon>Paraburkholderia</taxon>
    </lineage>
</organism>
<dbReference type="InterPro" id="IPR036390">
    <property type="entry name" value="WH_DNA-bd_sf"/>
</dbReference>
<feature type="domain" description="HTH arsR-type" evidence="1">
    <location>
        <begin position="4"/>
        <end position="97"/>
    </location>
</feature>
<dbReference type="PROSITE" id="PS50987">
    <property type="entry name" value="HTH_ARSR_2"/>
    <property type="match status" value="1"/>
</dbReference>
<dbReference type="InterPro" id="IPR036388">
    <property type="entry name" value="WH-like_DNA-bd_sf"/>
</dbReference>
<proteinExistence type="predicted"/>
<dbReference type="NCBIfam" id="NF033788">
    <property type="entry name" value="HTH_metalloreg"/>
    <property type="match status" value="1"/>
</dbReference>
<dbReference type="PANTHER" id="PTHR39168">
    <property type="entry name" value="TRANSCRIPTIONAL REGULATOR-RELATED"/>
    <property type="match status" value="1"/>
</dbReference>
<dbReference type="EMBL" id="QEOB01000024">
    <property type="protein sequence ID" value="PVX72462.1"/>
    <property type="molecule type" value="Genomic_DNA"/>
</dbReference>
<dbReference type="CDD" id="cd00090">
    <property type="entry name" value="HTH_ARSR"/>
    <property type="match status" value="1"/>
</dbReference>
<dbReference type="Proteomes" id="UP000245712">
    <property type="component" value="Unassembled WGS sequence"/>
</dbReference>
<evidence type="ECO:0000313" key="2">
    <source>
        <dbReference type="EMBL" id="PVX72462.1"/>
    </source>
</evidence>